<keyword evidence="5" id="KW-0547">Nucleotide-binding</keyword>
<dbReference type="EMBL" id="JBHLVX010000021">
    <property type="protein sequence ID" value="MFC0267547.1"/>
    <property type="molecule type" value="Genomic_DNA"/>
</dbReference>
<proteinExistence type="inferred from homology"/>
<dbReference type="InterPro" id="IPR050086">
    <property type="entry name" value="MetN_ABC_transporter-like"/>
</dbReference>
<dbReference type="SUPFAM" id="SSF52540">
    <property type="entry name" value="P-loop containing nucleoside triphosphate hydrolases"/>
    <property type="match status" value="1"/>
</dbReference>
<name>A0ABV6G1L8_9GAMM</name>
<dbReference type="RefSeq" id="WP_156826866.1">
    <property type="nucleotide sequence ID" value="NZ_JBHLVX010000021.1"/>
</dbReference>
<dbReference type="InterPro" id="IPR017871">
    <property type="entry name" value="ABC_transporter-like_CS"/>
</dbReference>
<comment type="similarity">
    <text evidence="2">Belongs to the ABC transporter superfamily.</text>
</comment>
<evidence type="ECO:0000256" key="7">
    <source>
        <dbReference type="ARBA" id="ARBA00022970"/>
    </source>
</evidence>
<keyword evidence="7" id="KW-0029">Amino-acid transport</keyword>
<dbReference type="InterPro" id="IPR027417">
    <property type="entry name" value="P-loop_NTPase"/>
</dbReference>
<dbReference type="PANTHER" id="PTHR43166">
    <property type="entry name" value="AMINO ACID IMPORT ATP-BINDING PROTEIN"/>
    <property type="match status" value="1"/>
</dbReference>
<gene>
    <name evidence="10" type="ORF">ACFFHW_05970</name>
</gene>
<accession>A0ABV6G1L8</accession>
<dbReference type="PIRSF" id="PIRSF039085">
    <property type="entry name" value="ABC_ATPase_HisP"/>
    <property type="match status" value="1"/>
</dbReference>
<dbReference type="Gene3D" id="3.40.50.300">
    <property type="entry name" value="P-loop containing nucleotide triphosphate hydrolases"/>
    <property type="match status" value="1"/>
</dbReference>
<reference evidence="10 11" key="1">
    <citation type="submission" date="2024-09" db="EMBL/GenBank/DDBJ databases">
        <authorList>
            <person name="Sun Q."/>
            <person name="Mori K."/>
        </authorList>
    </citation>
    <scope>NUCLEOTIDE SEQUENCE [LARGE SCALE GENOMIC DNA]</scope>
    <source>
        <strain evidence="10 11">CCM 7415</strain>
    </source>
</reference>
<evidence type="ECO:0000256" key="3">
    <source>
        <dbReference type="ARBA" id="ARBA00022448"/>
    </source>
</evidence>
<evidence type="ECO:0000256" key="2">
    <source>
        <dbReference type="ARBA" id="ARBA00005417"/>
    </source>
</evidence>
<evidence type="ECO:0000256" key="1">
    <source>
        <dbReference type="ARBA" id="ARBA00004417"/>
    </source>
</evidence>
<evidence type="ECO:0000313" key="11">
    <source>
        <dbReference type="Proteomes" id="UP001589814"/>
    </source>
</evidence>
<dbReference type="GO" id="GO:0005524">
    <property type="term" value="F:ATP binding"/>
    <property type="evidence" value="ECO:0007669"/>
    <property type="project" value="UniProtKB-KW"/>
</dbReference>
<dbReference type="Pfam" id="PF00005">
    <property type="entry name" value="ABC_tran"/>
    <property type="match status" value="1"/>
</dbReference>
<protein>
    <submittedName>
        <fullName evidence="10">Amino acid ABC transporter ATP-binding protein</fullName>
    </submittedName>
</protein>
<keyword evidence="6 10" id="KW-0067">ATP-binding</keyword>
<evidence type="ECO:0000256" key="5">
    <source>
        <dbReference type="ARBA" id="ARBA00022741"/>
    </source>
</evidence>
<comment type="caution">
    <text evidence="10">The sequence shown here is derived from an EMBL/GenBank/DDBJ whole genome shotgun (WGS) entry which is preliminary data.</text>
</comment>
<dbReference type="PANTHER" id="PTHR43166:SF9">
    <property type="entry name" value="GLUTAMATE_ASPARTATE IMPORT ATP-BINDING PROTEIN GLTL"/>
    <property type="match status" value="1"/>
</dbReference>
<keyword evidence="8" id="KW-0472">Membrane</keyword>
<dbReference type="CDD" id="cd03262">
    <property type="entry name" value="ABC_HisP_GlnQ"/>
    <property type="match status" value="1"/>
</dbReference>
<keyword evidence="3" id="KW-0813">Transport</keyword>
<comment type="subcellular location">
    <subcellularLocation>
        <location evidence="1">Cell inner membrane</location>
        <topology evidence="1">Peripheral membrane protein</topology>
    </subcellularLocation>
</comment>
<keyword evidence="11" id="KW-1185">Reference proteome</keyword>
<dbReference type="InterPro" id="IPR003439">
    <property type="entry name" value="ABC_transporter-like_ATP-bd"/>
</dbReference>
<feature type="domain" description="ABC transporter" evidence="9">
    <location>
        <begin position="2"/>
        <end position="236"/>
    </location>
</feature>
<dbReference type="InterPro" id="IPR003593">
    <property type="entry name" value="AAA+_ATPase"/>
</dbReference>
<sequence length="240" mass="26680">MLSVKHVSKAFDDQWVLDNVSLDVEVGKTQVILGPSGSGKSTLLRCMNLLEPIDAGAIWFSGQEISAQLDRAHLVRRELSMVFQHFELFPHLNALENIMLAPTRIKGMSRVEAREKAMVLLEKVRIADKASLYPDQLSGGQQQRVAIARALAMEPKVMLFDEPTSALDPEMVKEVLDVMTSLSEAGMTSVVVTHEMAFAREAAQRVVFMEQGRIVEDVDKDAFFSGNVGERAQLFMSNML</sequence>
<dbReference type="PROSITE" id="PS50893">
    <property type="entry name" value="ABC_TRANSPORTER_2"/>
    <property type="match status" value="1"/>
</dbReference>
<dbReference type="Proteomes" id="UP001589814">
    <property type="component" value="Unassembled WGS sequence"/>
</dbReference>
<evidence type="ECO:0000256" key="4">
    <source>
        <dbReference type="ARBA" id="ARBA00022475"/>
    </source>
</evidence>
<dbReference type="SMART" id="SM00382">
    <property type="entry name" value="AAA"/>
    <property type="match status" value="1"/>
</dbReference>
<dbReference type="InterPro" id="IPR030679">
    <property type="entry name" value="ABC_ATPase_HisP-typ"/>
</dbReference>
<evidence type="ECO:0000259" key="9">
    <source>
        <dbReference type="PROSITE" id="PS50893"/>
    </source>
</evidence>
<dbReference type="PROSITE" id="PS00211">
    <property type="entry name" value="ABC_TRANSPORTER_1"/>
    <property type="match status" value="1"/>
</dbReference>
<organism evidence="10 11">
    <name type="scientific">Kushneria aurantia</name>
    <dbReference type="NCBI Taxonomy" id="504092"/>
    <lineage>
        <taxon>Bacteria</taxon>
        <taxon>Pseudomonadati</taxon>
        <taxon>Pseudomonadota</taxon>
        <taxon>Gammaproteobacteria</taxon>
        <taxon>Oceanospirillales</taxon>
        <taxon>Halomonadaceae</taxon>
        <taxon>Kushneria</taxon>
    </lineage>
</organism>
<evidence type="ECO:0000256" key="6">
    <source>
        <dbReference type="ARBA" id="ARBA00022840"/>
    </source>
</evidence>
<evidence type="ECO:0000256" key="8">
    <source>
        <dbReference type="ARBA" id="ARBA00023136"/>
    </source>
</evidence>
<keyword evidence="4" id="KW-1003">Cell membrane</keyword>
<evidence type="ECO:0000313" key="10">
    <source>
        <dbReference type="EMBL" id="MFC0267547.1"/>
    </source>
</evidence>